<gene>
    <name evidence="1" type="ORF">FHS94_002531</name>
</gene>
<dbReference type="Pfam" id="PF00201">
    <property type="entry name" value="UDPGT"/>
    <property type="match status" value="1"/>
</dbReference>
<evidence type="ECO:0000313" key="2">
    <source>
        <dbReference type="Proteomes" id="UP000546200"/>
    </source>
</evidence>
<dbReference type="Gene3D" id="3.40.50.2000">
    <property type="entry name" value="Glycogen Phosphorylase B"/>
    <property type="match status" value="2"/>
</dbReference>
<dbReference type="PANTHER" id="PTHR48050">
    <property type="entry name" value="STEROL 3-BETA-GLUCOSYLTRANSFERASE"/>
    <property type="match status" value="1"/>
</dbReference>
<keyword evidence="1" id="KW-0808">Transferase</keyword>
<proteinExistence type="predicted"/>
<dbReference type="InterPro" id="IPR002213">
    <property type="entry name" value="UDP_glucos_trans"/>
</dbReference>
<dbReference type="Proteomes" id="UP000546200">
    <property type="component" value="Unassembled WGS sequence"/>
</dbReference>
<dbReference type="PANTHER" id="PTHR48050:SF13">
    <property type="entry name" value="STEROL 3-BETA-GLUCOSYLTRANSFERASE UGT80A2"/>
    <property type="match status" value="1"/>
</dbReference>
<dbReference type="CDD" id="cd03784">
    <property type="entry name" value="GT1_Gtf-like"/>
    <property type="match status" value="1"/>
</dbReference>
<reference evidence="1 2" key="1">
    <citation type="submission" date="2020-08" db="EMBL/GenBank/DDBJ databases">
        <title>Genomic Encyclopedia of Type Strains, Phase IV (KMG-IV): sequencing the most valuable type-strain genomes for metagenomic binning, comparative biology and taxonomic classification.</title>
        <authorList>
            <person name="Goeker M."/>
        </authorList>
    </citation>
    <scope>NUCLEOTIDE SEQUENCE [LARGE SCALE GENOMIC DNA]</scope>
    <source>
        <strain evidence="1 2">DSM 100044</strain>
    </source>
</reference>
<comment type="caution">
    <text evidence="1">The sequence shown here is derived from an EMBL/GenBank/DDBJ whole genome shotgun (WGS) entry which is preliminary data.</text>
</comment>
<keyword evidence="1" id="KW-0328">Glycosyltransferase</keyword>
<dbReference type="SUPFAM" id="SSF53756">
    <property type="entry name" value="UDP-Glycosyltransferase/glycogen phosphorylase"/>
    <property type="match status" value="1"/>
</dbReference>
<dbReference type="GO" id="GO:0008194">
    <property type="term" value="F:UDP-glycosyltransferase activity"/>
    <property type="evidence" value="ECO:0007669"/>
    <property type="project" value="InterPro"/>
</dbReference>
<evidence type="ECO:0000313" key="1">
    <source>
        <dbReference type="EMBL" id="MBB5715676.1"/>
    </source>
</evidence>
<accession>A0A7W9BF07</accession>
<keyword evidence="2" id="KW-1185">Reference proteome</keyword>
<protein>
    <submittedName>
        <fullName evidence="1">Zeaxanthin glucosyltransferase</fullName>
        <ecNumber evidence="1">2.4.1.276</ecNumber>
    </submittedName>
</protein>
<dbReference type="AlphaFoldDB" id="A0A7W9BF07"/>
<sequence length="427" mass="45261">MFRATTHTGHGEPGLHIGVITSPVRGHIDPLLALASALHDRGCRVTFVHAADAGALIQGSTAGFRAVGARDYPAGALREYVRVLGGATGLVGTVRMVAATARLSDMLCREAPEALRELGVKIVLADVAEPAGALIARHLGLPFVGVITGLPLHPDPIVPPPYLGWLPDTSRRGRIRIGRVYRAAGVLMSPITRVLRRYARLWNIAGDPTQVLSPLLTVAQCPPGLDFPRSLPSPPIAWCGPFRAREEGDFDPPHDDGRPLIFCSLGTLQGGRYGALRMIAAACAEIGARAVIAHCGLLTEEQARSLPGDPLVHPFWPQRAVLRHARAAIVHGGFNTVLDCLSAGVPMVAVPIAFEQPGTSARLRAAGAAVVVPRRRMTRRSLRNALRKVLNEPSYARAAGGFAEQLRGADGAEMAAAHIVGACVRQP</sequence>
<organism evidence="1 2">
    <name type="scientific">Sphingomonas aerophila</name>
    <dbReference type="NCBI Taxonomy" id="1344948"/>
    <lineage>
        <taxon>Bacteria</taxon>
        <taxon>Pseudomonadati</taxon>
        <taxon>Pseudomonadota</taxon>
        <taxon>Alphaproteobacteria</taxon>
        <taxon>Sphingomonadales</taxon>
        <taxon>Sphingomonadaceae</taxon>
        <taxon>Sphingomonas</taxon>
    </lineage>
</organism>
<dbReference type="EMBL" id="JACIJK010000007">
    <property type="protein sequence ID" value="MBB5715676.1"/>
    <property type="molecule type" value="Genomic_DNA"/>
</dbReference>
<dbReference type="EC" id="2.4.1.276" evidence="1"/>
<dbReference type="RefSeq" id="WP_184058230.1">
    <property type="nucleotide sequence ID" value="NZ_JACIJK010000007.1"/>
</dbReference>
<dbReference type="GO" id="GO:0017000">
    <property type="term" value="P:antibiotic biosynthetic process"/>
    <property type="evidence" value="ECO:0007669"/>
    <property type="project" value="UniProtKB-ARBA"/>
</dbReference>
<dbReference type="InterPro" id="IPR050426">
    <property type="entry name" value="Glycosyltransferase_28"/>
</dbReference>
<name>A0A7W9BF07_9SPHN</name>